<comment type="caution">
    <text evidence="1">Lacks conserved residue(s) required for the propagation of feature annotation.</text>
</comment>
<dbReference type="InterPro" id="IPR008993">
    <property type="entry name" value="TIMP-like_OB-fold"/>
</dbReference>
<evidence type="ECO:0000259" key="3">
    <source>
        <dbReference type="PROSITE" id="PS51121"/>
    </source>
</evidence>
<comment type="caution">
    <text evidence="4">The sequence shown here is derived from an EMBL/GenBank/DDBJ whole genome shotgun (WGS) entry which is preliminary data.</text>
</comment>
<proteinExistence type="predicted"/>
<accession>A0AAW0WB95</accession>
<feature type="chain" id="PRO_5043474865" description="NtA domain-containing protein" evidence="2">
    <location>
        <begin position="28"/>
        <end position="186"/>
    </location>
</feature>
<organism evidence="4 5">
    <name type="scientific">Cherax quadricarinatus</name>
    <name type="common">Australian red claw crayfish</name>
    <dbReference type="NCBI Taxonomy" id="27406"/>
    <lineage>
        <taxon>Eukaryota</taxon>
        <taxon>Metazoa</taxon>
        <taxon>Ecdysozoa</taxon>
        <taxon>Arthropoda</taxon>
        <taxon>Crustacea</taxon>
        <taxon>Multicrustacea</taxon>
        <taxon>Malacostraca</taxon>
        <taxon>Eumalacostraca</taxon>
        <taxon>Eucarida</taxon>
        <taxon>Decapoda</taxon>
        <taxon>Pleocyemata</taxon>
        <taxon>Astacidea</taxon>
        <taxon>Parastacoidea</taxon>
        <taxon>Parastacidae</taxon>
        <taxon>Cherax</taxon>
    </lineage>
</organism>
<dbReference type="EMBL" id="JARKIK010000070">
    <property type="protein sequence ID" value="KAK8728773.1"/>
    <property type="molecule type" value="Genomic_DNA"/>
</dbReference>
<gene>
    <name evidence="4" type="ORF">OTU49_008927</name>
</gene>
<evidence type="ECO:0000313" key="5">
    <source>
        <dbReference type="Proteomes" id="UP001445076"/>
    </source>
</evidence>
<keyword evidence="5" id="KW-1185">Reference proteome</keyword>
<sequence length="186" mass="20696">MRARLQPLLLLLVPALLLVLWAGVGEAQRSHTQEQDVGSRGKKGGGMGVGACKNGDHQPRLSLSARVQRAQVVFYGFVTRVYKKKNKTTYPAEFFIVNVFKGADLVAKLLKVDGGYGGVYNLRDKRVNVTNFGPREDCLSPLEEQRTFIILATSKSGRKLRAHYDHPGGAAVQWSKENEEEVWRSL</sequence>
<evidence type="ECO:0000256" key="2">
    <source>
        <dbReference type="SAM" id="SignalP"/>
    </source>
</evidence>
<feature type="non-terminal residue" evidence="4">
    <location>
        <position position="186"/>
    </location>
</feature>
<dbReference type="AlphaFoldDB" id="A0AAW0WB95"/>
<dbReference type="InterPro" id="IPR004850">
    <property type="entry name" value="NtA_dom"/>
</dbReference>
<reference evidence="4 5" key="1">
    <citation type="journal article" date="2024" name="BMC Genomics">
        <title>Genome assembly of redclaw crayfish (Cherax quadricarinatus) provides insights into its immune adaptation and hypoxia tolerance.</title>
        <authorList>
            <person name="Liu Z."/>
            <person name="Zheng J."/>
            <person name="Li H."/>
            <person name="Fang K."/>
            <person name="Wang S."/>
            <person name="He J."/>
            <person name="Zhou D."/>
            <person name="Weng S."/>
            <person name="Chi M."/>
            <person name="Gu Z."/>
            <person name="He J."/>
            <person name="Li F."/>
            <person name="Wang M."/>
        </authorList>
    </citation>
    <scope>NUCLEOTIDE SEQUENCE [LARGE SCALE GENOMIC DNA]</scope>
    <source>
        <strain evidence="4">ZL_2023a</strain>
    </source>
</reference>
<dbReference type="GO" id="GO:0005886">
    <property type="term" value="C:plasma membrane"/>
    <property type="evidence" value="ECO:0007669"/>
    <property type="project" value="GOC"/>
</dbReference>
<keyword evidence="2" id="KW-0732">Signal</keyword>
<name>A0AAW0WB95_CHEQU</name>
<dbReference type="GO" id="GO:0043236">
    <property type="term" value="F:laminin binding"/>
    <property type="evidence" value="ECO:0007669"/>
    <property type="project" value="InterPro"/>
</dbReference>
<evidence type="ECO:0000313" key="4">
    <source>
        <dbReference type="EMBL" id="KAK8728773.1"/>
    </source>
</evidence>
<feature type="signal peptide" evidence="2">
    <location>
        <begin position="1"/>
        <end position="27"/>
    </location>
</feature>
<dbReference type="PROSITE" id="PS51121">
    <property type="entry name" value="NTA"/>
    <property type="match status" value="1"/>
</dbReference>
<dbReference type="SUPFAM" id="SSF50242">
    <property type="entry name" value="TIMP-like"/>
    <property type="match status" value="1"/>
</dbReference>
<protein>
    <recommendedName>
        <fullName evidence="3">NtA domain-containing protein</fullName>
    </recommendedName>
</protein>
<dbReference type="GO" id="GO:0043113">
    <property type="term" value="P:receptor clustering"/>
    <property type="evidence" value="ECO:0007669"/>
    <property type="project" value="InterPro"/>
</dbReference>
<dbReference type="Proteomes" id="UP001445076">
    <property type="component" value="Unassembled WGS sequence"/>
</dbReference>
<feature type="domain" description="NtA" evidence="3">
    <location>
        <begin position="52"/>
        <end position="186"/>
    </location>
</feature>
<evidence type="ECO:0000256" key="1">
    <source>
        <dbReference type="PROSITE-ProRule" id="PRU00443"/>
    </source>
</evidence>
<dbReference type="Gene3D" id="2.40.50.120">
    <property type="match status" value="1"/>
</dbReference>
<dbReference type="Pfam" id="PF03146">
    <property type="entry name" value="NtA"/>
    <property type="match status" value="1"/>
</dbReference>